<organism evidence="4 5">
    <name type="scientific">Paeniroseomonas aquatica</name>
    <dbReference type="NCBI Taxonomy" id="373043"/>
    <lineage>
        <taxon>Bacteria</taxon>
        <taxon>Pseudomonadati</taxon>
        <taxon>Pseudomonadota</taxon>
        <taxon>Alphaproteobacteria</taxon>
        <taxon>Acetobacterales</taxon>
        <taxon>Acetobacteraceae</taxon>
        <taxon>Paeniroseomonas</taxon>
    </lineage>
</organism>
<comment type="caution">
    <text evidence="4">The sequence shown here is derived from an EMBL/GenBank/DDBJ whole genome shotgun (WGS) entry which is preliminary data.</text>
</comment>
<keyword evidence="5" id="KW-1185">Reference proteome</keyword>
<dbReference type="Pfam" id="PF07995">
    <property type="entry name" value="GSDH"/>
    <property type="match status" value="1"/>
</dbReference>
<evidence type="ECO:0000313" key="4">
    <source>
        <dbReference type="EMBL" id="MDN3566205.1"/>
    </source>
</evidence>
<accession>A0ABT8A929</accession>
<evidence type="ECO:0000256" key="1">
    <source>
        <dbReference type="SAM" id="MobiDB-lite"/>
    </source>
</evidence>
<dbReference type="InterPro" id="IPR012938">
    <property type="entry name" value="Glc/Sorbosone_DH"/>
</dbReference>
<evidence type="ECO:0000313" key="5">
    <source>
        <dbReference type="Proteomes" id="UP001529369"/>
    </source>
</evidence>
<feature type="region of interest" description="Disordered" evidence="1">
    <location>
        <begin position="24"/>
        <end position="45"/>
    </location>
</feature>
<dbReference type="RefSeq" id="WP_290318105.1">
    <property type="nucleotide sequence ID" value="NZ_JAUFPN010000167.1"/>
</dbReference>
<sequence length="396" mass="42593">MKPGLLALAAVSLSFAAAAQQAPVPGWQQGRPESQAASPLAPNAPKLTVTPVDQLPVGRLTLPAGFKAEVHAHGMPGARMMAVGANGTLFVGTRTIGRVYAVTMEGGQQKVRTIASGLTQPNGIAFRDGALYVVAINKVLRFDGIEGKLDAPGTPVDLTAAFALPPEEHHGWKFMTFGPDGKLYMQVGAPCNICLVDENRHALLLRYNPDGTGREVVARGVRNSVGMAHHPVTGQLWFTNNGRDWAGEDEPEDTLGVVQKVGEHFGFPFCHMGSMQDPEMKGRECSEFSAPALRLGPHTAALGMRFYTGDMFPAEYKNSMFIARHGSWNRTQRSGYDVVRVSLDAQGKATMHPFLGGLLDGNAFLGRPTDVQQLPDGSLLVSDEQMGAIYRISYAR</sequence>
<evidence type="ECO:0000256" key="2">
    <source>
        <dbReference type="SAM" id="SignalP"/>
    </source>
</evidence>
<dbReference type="EMBL" id="JAUFPN010000167">
    <property type="protein sequence ID" value="MDN3566205.1"/>
    <property type="molecule type" value="Genomic_DNA"/>
</dbReference>
<feature type="chain" id="PRO_5046587808" evidence="2">
    <location>
        <begin position="20"/>
        <end position="396"/>
    </location>
</feature>
<dbReference type="SUPFAM" id="SSF50952">
    <property type="entry name" value="Soluble quinoprotein glucose dehydrogenase"/>
    <property type="match status" value="1"/>
</dbReference>
<dbReference type="PANTHER" id="PTHR33546:SF1">
    <property type="entry name" value="LARGE, MULTIFUNCTIONAL SECRETED PROTEIN"/>
    <property type="match status" value="1"/>
</dbReference>
<dbReference type="InterPro" id="IPR011041">
    <property type="entry name" value="Quinoprot_gluc/sorb_DH_b-prop"/>
</dbReference>
<reference evidence="5" key="1">
    <citation type="journal article" date="2019" name="Int. J. Syst. Evol. Microbiol.">
        <title>The Global Catalogue of Microorganisms (GCM) 10K type strain sequencing project: providing services to taxonomists for standard genome sequencing and annotation.</title>
        <authorList>
            <consortium name="The Broad Institute Genomics Platform"/>
            <consortium name="The Broad Institute Genome Sequencing Center for Infectious Disease"/>
            <person name="Wu L."/>
            <person name="Ma J."/>
        </authorList>
    </citation>
    <scope>NUCLEOTIDE SEQUENCE [LARGE SCALE GENOMIC DNA]</scope>
    <source>
        <strain evidence="5">CECT 7131</strain>
    </source>
</reference>
<protein>
    <submittedName>
        <fullName evidence="4">PQQ-dependent sugar dehydrogenase</fullName>
    </submittedName>
</protein>
<dbReference type="Proteomes" id="UP001529369">
    <property type="component" value="Unassembled WGS sequence"/>
</dbReference>
<proteinExistence type="predicted"/>
<evidence type="ECO:0000259" key="3">
    <source>
        <dbReference type="Pfam" id="PF07995"/>
    </source>
</evidence>
<name>A0ABT8A929_9PROT</name>
<feature type="domain" description="Glucose/Sorbosone dehydrogenase" evidence="3">
    <location>
        <begin position="168"/>
        <end position="391"/>
    </location>
</feature>
<dbReference type="Gene3D" id="2.120.10.30">
    <property type="entry name" value="TolB, C-terminal domain"/>
    <property type="match status" value="1"/>
</dbReference>
<dbReference type="InterPro" id="IPR011042">
    <property type="entry name" value="6-blade_b-propeller_TolB-like"/>
</dbReference>
<gene>
    <name evidence="4" type="ORF">QWZ14_17690</name>
</gene>
<feature type="signal peptide" evidence="2">
    <location>
        <begin position="1"/>
        <end position="19"/>
    </location>
</feature>
<keyword evidence="2" id="KW-0732">Signal</keyword>
<dbReference type="PANTHER" id="PTHR33546">
    <property type="entry name" value="LARGE, MULTIFUNCTIONAL SECRETED PROTEIN-RELATED"/>
    <property type="match status" value="1"/>
</dbReference>